<feature type="region of interest" description="Disordered" evidence="2">
    <location>
        <begin position="141"/>
        <end position="237"/>
    </location>
</feature>
<evidence type="ECO:0000256" key="2">
    <source>
        <dbReference type="SAM" id="MobiDB-lite"/>
    </source>
</evidence>
<name>A0AA39XC88_9PEZI</name>
<feature type="region of interest" description="Disordered" evidence="2">
    <location>
        <begin position="34"/>
        <end position="105"/>
    </location>
</feature>
<feature type="domain" description="Transcription factor Iwr1" evidence="3">
    <location>
        <begin position="349"/>
        <end position="421"/>
    </location>
</feature>
<dbReference type="GO" id="GO:0005737">
    <property type="term" value="C:cytoplasm"/>
    <property type="evidence" value="ECO:0007669"/>
    <property type="project" value="TreeGrafter"/>
</dbReference>
<dbReference type="InterPro" id="IPR040150">
    <property type="entry name" value="Iwr1"/>
</dbReference>
<feature type="compositionally biased region" description="Basic and acidic residues" evidence="2">
    <location>
        <begin position="46"/>
        <end position="56"/>
    </location>
</feature>
<proteinExistence type="inferred from homology"/>
<dbReference type="PANTHER" id="PTHR28063">
    <property type="entry name" value="RNA POLYMERASE II NUCLEAR LOCALIZATION PROTEIN IWR1"/>
    <property type="match status" value="1"/>
</dbReference>
<evidence type="ECO:0000313" key="5">
    <source>
        <dbReference type="Proteomes" id="UP001174934"/>
    </source>
</evidence>
<dbReference type="GO" id="GO:0006606">
    <property type="term" value="P:protein import into nucleus"/>
    <property type="evidence" value="ECO:0007669"/>
    <property type="project" value="InterPro"/>
</dbReference>
<dbReference type="EMBL" id="JAULSR010000002">
    <property type="protein sequence ID" value="KAK0630600.1"/>
    <property type="molecule type" value="Genomic_DNA"/>
</dbReference>
<dbReference type="AlphaFoldDB" id="A0AA39XC88"/>
<dbReference type="Proteomes" id="UP001174934">
    <property type="component" value="Unassembled WGS sequence"/>
</dbReference>
<evidence type="ECO:0000259" key="3">
    <source>
        <dbReference type="Pfam" id="PF08574"/>
    </source>
</evidence>
<evidence type="ECO:0000313" key="4">
    <source>
        <dbReference type="EMBL" id="KAK0630600.1"/>
    </source>
</evidence>
<feature type="compositionally biased region" description="Low complexity" evidence="2">
    <location>
        <begin position="172"/>
        <end position="206"/>
    </location>
</feature>
<dbReference type="PANTHER" id="PTHR28063:SF1">
    <property type="entry name" value="RNA POLYMERASE II NUCLEAR LOCALIZATION PROTEIN IWR1"/>
    <property type="match status" value="1"/>
</dbReference>
<protein>
    <recommendedName>
        <fullName evidence="3">Transcription factor Iwr1 domain-containing protein</fullName>
    </recommendedName>
</protein>
<reference evidence="4" key="1">
    <citation type="submission" date="2023-06" db="EMBL/GenBank/DDBJ databases">
        <title>Genome-scale phylogeny and comparative genomics of the fungal order Sordariales.</title>
        <authorList>
            <consortium name="Lawrence Berkeley National Laboratory"/>
            <person name="Hensen N."/>
            <person name="Bonometti L."/>
            <person name="Westerberg I."/>
            <person name="Brannstrom I.O."/>
            <person name="Guillou S."/>
            <person name="Cros-Aarteil S."/>
            <person name="Calhoun S."/>
            <person name="Haridas S."/>
            <person name="Kuo A."/>
            <person name="Mondo S."/>
            <person name="Pangilinan J."/>
            <person name="Riley R."/>
            <person name="LaButti K."/>
            <person name="Andreopoulos B."/>
            <person name="Lipzen A."/>
            <person name="Chen C."/>
            <person name="Yanf M."/>
            <person name="Daum C."/>
            <person name="Ng V."/>
            <person name="Clum A."/>
            <person name="Steindorff A."/>
            <person name="Ohm R."/>
            <person name="Martin F."/>
            <person name="Silar P."/>
            <person name="Natvig D."/>
            <person name="Lalanne C."/>
            <person name="Gautier V."/>
            <person name="Ament-velasquez S.L."/>
            <person name="Kruys A."/>
            <person name="Hutchinson M.I."/>
            <person name="Powell A.J."/>
            <person name="Barry K."/>
            <person name="Miller A.N."/>
            <person name="Grigoriev I.V."/>
            <person name="Debuchy R."/>
            <person name="Gladieux P."/>
            <person name="Thoren M.H."/>
            <person name="Johannesson H."/>
        </authorList>
    </citation>
    <scope>NUCLEOTIDE SEQUENCE</scope>
    <source>
        <strain evidence="4">SMH3391-2</strain>
    </source>
</reference>
<dbReference type="InterPro" id="IPR013883">
    <property type="entry name" value="TF_Iwr1_dom"/>
</dbReference>
<feature type="compositionally biased region" description="Gly residues" evidence="2">
    <location>
        <begin position="459"/>
        <end position="473"/>
    </location>
</feature>
<accession>A0AA39XC88</accession>
<feature type="region of interest" description="Disordered" evidence="2">
    <location>
        <begin position="437"/>
        <end position="473"/>
    </location>
</feature>
<keyword evidence="5" id="KW-1185">Reference proteome</keyword>
<evidence type="ECO:0000256" key="1">
    <source>
        <dbReference type="ARBA" id="ARBA00010218"/>
    </source>
</evidence>
<sequence length="473" mass="52409">MSLPPDTIQVKRKRGVEDGPVDFLRVEANKRHRSLSGDGTWVYQRKQVDPEQELTKHTNASAIPSILPTKEGDENRPLKPLRRTQAAKKPQEQLQPPDLNLPEPNSDLMRRFHLSRSIAPNPAITGAGIAKKRAATAVFVERSTKKPQEARNILSLPQRPKAGGPQDRHPPTHATPVPTVKVSPAASSEPAVAAQDHQHQQPSSQSRLKRPGSNARTKSSSPAPGAPGTRAALPLSFTSRDREEFNMDQLARDMDAYALSQIFNNVSRMDQDSAKIAARSQAHTNAALNTSPASKSRFKPKAPALRYHERHPEQVVEAERAKAAAAAVAAQQHDADMMDIDDEDGTDDEDYVVETYERVPASRLRDQVVPPHRVGLLVFDSEPDRADFFYGEEGDSDDEYLEDDEDENAENYYTADYPEEEVDWDDEFDRNPYLFQTKNASDEEEYDESGFLDDVWNKSGGGGGGGSKTGVPF</sequence>
<feature type="compositionally biased region" description="Acidic residues" evidence="2">
    <location>
        <begin position="442"/>
        <end position="451"/>
    </location>
</feature>
<organism evidence="4 5">
    <name type="scientific">Bombardia bombarda</name>
    <dbReference type="NCBI Taxonomy" id="252184"/>
    <lineage>
        <taxon>Eukaryota</taxon>
        <taxon>Fungi</taxon>
        <taxon>Dikarya</taxon>
        <taxon>Ascomycota</taxon>
        <taxon>Pezizomycotina</taxon>
        <taxon>Sordariomycetes</taxon>
        <taxon>Sordariomycetidae</taxon>
        <taxon>Sordariales</taxon>
        <taxon>Lasiosphaeriaceae</taxon>
        <taxon>Bombardia</taxon>
    </lineage>
</organism>
<comment type="caution">
    <text evidence="4">The sequence shown here is derived from an EMBL/GenBank/DDBJ whole genome shotgun (WGS) entry which is preliminary data.</text>
</comment>
<comment type="similarity">
    <text evidence="1">Belongs to the IWR1/SLC7A6OS family.</text>
</comment>
<gene>
    <name evidence="4" type="ORF">B0T17DRAFT_491499</name>
</gene>
<dbReference type="Pfam" id="PF08574">
    <property type="entry name" value="Iwr1"/>
    <property type="match status" value="1"/>
</dbReference>